<feature type="transmembrane region" description="Helical" evidence="1">
    <location>
        <begin position="24"/>
        <end position="45"/>
    </location>
</feature>
<dbReference type="EMBL" id="LSFL01000031">
    <property type="protein sequence ID" value="OBY65254.1"/>
    <property type="molecule type" value="Genomic_DNA"/>
</dbReference>
<gene>
    <name evidence="3" type="ORF">LPB301_09110</name>
</gene>
<evidence type="ECO:0000256" key="1">
    <source>
        <dbReference type="SAM" id="Phobius"/>
    </source>
</evidence>
<keyword evidence="3" id="KW-0418">Kinase</keyword>
<name>A0A1B8U048_9FLAO</name>
<dbReference type="STRING" id="996801.BW723_12660"/>
<keyword evidence="1" id="KW-0812">Transmembrane</keyword>
<dbReference type="AlphaFoldDB" id="A0A1B8U048"/>
<keyword evidence="3" id="KW-0808">Transferase</keyword>
<keyword evidence="1" id="KW-0472">Membrane</keyword>
<accession>A0A1B8U048</accession>
<protein>
    <submittedName>
        <fullName evidence="3">Histidine kinase</fullName>
    </submittedName>
</protein>
<dbReference type="KEGG" id="prn:BW723_12660"/>
<keyword evidence="1" id="KW-1133">Transmembrane helix</keyword>
<feature type="domain" description="2TM" evidence="2">
    <location>
        <begin position="13"/>
        <end position="92"/>
    </location>
</feature>
<proteinExistence type="predicted"/>
<keyword evidence="4" id="KW-1185">Reference proteome</keyword>
<feature type="transmembrane region" description="Helical" evidence="1">
    <location>
        <begin position="51"/>
        <end position="78"/>
    </location>
</feature>
<evidence type="ECO:0000313" key="3">
    <source>
        <dbReference type="EMBL" id="OBY65254.1"/>
    </source>
</evidence>
<dbReference type="RefSeq" id="WP_068360465.1">
    <property type="nucleotide sequence ID" value="NZ_CP019337.1"/>
</dbReference>
<comment type="caution">
    <text evidence="3">The sequence shown here is derived from an EMBL/GenBank/DDBJ whole genome shotgun (WGS) entry which is preliminary data.</text>
</comment>
<dbReference type="Proteomes" id="UP000092612">
    <property type="component" value="Unassembled WGS sequence"/>
</dbReference>
<organism evidence="3 4">
    <name type="scientific">Polaribacter reichenbachii</name>
    <dbReference type="NCBI Taxonomy" id="996801"/>
    <lineage>
        <taxon>Bacteria</taxon>
        <taxon>Pseudomonadati</taxon>
        <taxon>Bacteroidota</taxon>
        <taxon>Flavobacteriia</taxon>
        <taxon>Flavobacteriales</taxon>
        <taxon>Flavobacteriaceae</taxon>
    </lineage>
</organism>
<sequence>METELSNQQRYYKAQKKVKEIKGFYTHLTVYCTIIPVIIFVNLKFVPHFHWFWFSLLGWGLGLFFHWLGVFGFNLLGFGKNWEERKIKEFMNDNN</sequence>
<evidence type="ECO:0000259" key="2">
    <source>
        <dbReference type="Pfam" id="PF13239"/>
    </source>
</evidence>
<evidence type="ECO:0000313" key="4">
    <source>
        <dbReference type="Proteomes" id="UP000092612"/>
    </source>
</evidence>
<dbReference type="InterPro" id="IPR025698">
    <property type="entry name" value="2TM_dom"/>
</dbReference>
<reference evidence="4" key="1">
    <citation type="submission" date="2016-02" db="EMBL/GenBank/DDBJ databases">
        <title>Paenibacillus sp. LPB0068, isolated from Crassostrea gigas.</title>
        <authorList>
            <person name="Shin S.-K."/>
            <person name="Yi H."/>
        </authorList>
    </citation>
    <scope>NUCLEOTIDE SEQUENCE [LARGE SCALE GENOMIC DNA]</scope>
    <source>
        <strain evidence="4">KCTC 23969</strain>
    </source>
</reference>
<dbReference type="GO" id="GO:0016301">
    <property type="term" value="F:kinase activity"/>
    <property type="evidence" value="ECO:0007669"/>
    <property type="project" value="UniProtKB-KW"/>
</dbReference>
<dbReference type="Pfam" id="PF13239">
    <property type="entry name" value="2TM"/>
    <property type="match status" value="1"/>
</dbReference>
<dbReference type="OrthoDB" id="8965954at2"/>